<dbReference type="PANTHER" id="PTHR28511:SF1">
    <property type="entry name" value="ENDONUCLEASE V"/>
    <property type="match status" value="1"/>
</dbReference>
<feature type="binding site" evidence="7">
    <location>
        <position position="116"/>
    </location>
    <ligand>
        <name>Mg(2+)</name>
        <dbReference type="ChEBI" id="CHEBI:18420"/>
    </ligand>
</feature>
<feature type="binding site" evidence="7">
    <location>
        <position position="45"/>
    </location>
    <ligand>
        <name>Mg(2+)</name>
        <dbReference type="ChEBI" id="CHEBI:18420"/>
    </ligand>
</feature>
<evidence type="ECO:0000256" key="1">
    <source>
        <dbReference type="ARBA" id="ARBA00001835"/>
    </source>
</evidence>
<comment type="cofactor">
    <cofactor evidence="7">
        <name>Mg(2+)</name>
        <dbReference type="ChEBI" id="CHEBI:18420"/>
    </cofactor>
</comment>
<comment type="function">
    <text evidence="7">DNA repair enzyme involved in the repair of deaminated bases. Selectively cleaves double-stranded DNA at the second phosphodiester bond 3' to a deoxyinosine leaving behind the intact lesion on the nicked DNA.</text>
</comment>
<name>A0A7G9ZCM3_9EURY</name>
<dbReference type="GO" id="GO:0003727">
    <property type="term" value="F:single-stranded RNA binding"/>
    <property type="evidence" value="ECO:0007669"/>
    <property type="project" value="TreeGrafter"/>
</dbReference>
<keyword evidence="4 7" id="KW-0540">Nuclease</keyword>
<protein>
    <recommendedName>
        <fullName evidence="7">Endonuclease V</fullName>
        <ecNumber evidence="7">3.1.21.7</ecNumber>
    </recommendedName>
    <alternativeName>
        <fullName evidence="7">Deoxyinosine 3'endonuclease</fullName>
    </alternativeName>
    <alternativeName>
        <fullName evidence="7">Deoxyribonuclease V</fullName>
        <shortName evidence="7">DNase V</shortName>
    </alternativeName>
</protein>
<comment type="catalytic activity">
    <reaction evidence="1 7">
        <text>Endonucleolytic cleavage at apurinic or apyrimidinic sites to products with a 5'-phosphate.</text>
        <dbReference type="EC" id="3.1.21.7"/>
    </reaction>
</comment>
<keyword evidence="7" id="KW-0479">Metal-binding</keyword>
<feature type="site" description="Interaction with target DNA" evidence="7">
    <location>
        <position position="86"/>
    </location>
</feature>
<keyword evidence="6 7" id="KW-0378">Hydrolase</keyword>
<comment type="subcellular location">
    <subcellularLocation>
        <location evidence="2 7">Cytoplasm</location>
    </subcellularLocation>
</comment>
<evidence type="ECO:0000256" key="2">
    <source>
        <dbReference type="ARBA" id="ARBA00004496"/>
    </source>
</evidence>
<dbReference type="InterPro" id="IPR007581">
    <property type="entry name" value="Endonuclease-V"/>
</dbReference>
<dbReference type="CDD" id="cd06559">
    <property type="entry name" value="Endonuclease_V"/>
    <property type="match status" value="1"/>
</dbReference>
<comment type="similarity">
    <text evidence="7">Belongs to the endonuclease V family.</text>
</comment>
<dbReference type="GO" id="GO:0006281">
    <property type="term" value="P:DNA repair"/>
    <property type="evidence" value="ECO:0007669"/>
    <property type="project" value="UniProtKB-UniRule"/>
</dbReference>
<keyword evidence="7" id="KW-0460">Magnesium</keyword>
<dbReference type="Pfam" id="PF04493">
    <property type="entry name" value="Endonuclease_5"/>
    <property type="match status" value="1"/>
</dbReference>
<sequence length="233" mass="26078">MSGQWCCEPDTKLRALYRIQDEIASKAIIADEINLKELKSIAGTDQTFFYGLQAEEMIISTIVVLEYPSQKFINYSYSEMPVDFPYISGLLSFREAPATLKTFYALKNKPDLLVINRCGINHPRFAGLATYVGVILNVATIGVTKSSLCGSGEVPREEGEANVIKYRDRAVGYYLKSKKGSKPIIVAPGHKVSLETSLAIIKSCIRKHKLPEPTRIAHLCANKIRREIPYLYI</sequence>
<dbReference type="GO" id="GO:0016891">
    <property type="term" value="F:RNA endonuclease activity producing 5'-phosphomonoesters, hydrolytic mechanism"/>
    <property type="evidence" value="ECO:0007669"/>
    <property type="project" value="TreeGrafter"/>
</dbReference>
<accession>A0A7G9ZCM3</accession>
<keyword evidence="7" id="KW-0234">DNA repair</keyword>
<dbReference type="GO" id="GO:0043737">
    <property type="term" value="F:deoxyribonuclease V activity"/>
    <property type="evidence" value="ECO:0007669"/>
    <property type="project" value="UniProtKB-UniRule"/>
</dbReference>
<dbReference type="GO" id="GO:0000287">
    <property type="term" value="F:magnesium ion binding"/>
    <property type="evidence" value="ECO:0007669"/>
    <property type="project" value="UniProtKB-UniRule"/>
</dbReference>
<evidence type="ECO:0000256" key="6">
    <source>
        <dbReference type="ARBA" id="ARBA00022801"/>
    </source>
</evidence>
<dbReference type="EC" id="3.1.21.7" evidence="7"/>
<gene>
    <name evidence="7 8" type="primary">nfi</name>
    <name evidence="8" type="ORF">FKBFPHBB_00008</name>
</gene>
<dbReference type="PANTHER" id="PTHR28511">
    <property type="entry name" value="ENDONUCLEASE V"/>
    <property type="match status" value="1"/>
</dbReference>
<dbReference type="AlphaFoldDB" id="A0A7G9ZCM3"/>
<reference evidence="8" key="1">
    <citation type="submission" date="2020-06" db="EMBL/GenBank/DDBJ databases">
        <title>Unique genomic features of the anaerobic methanotrophic archaea.</title>
        <authorList>
            <person name="Chadwick G.L."/>
            <person name="Skennerton C.T."/>
            <person name="Laso-Perez R."/>
            <person name="Leu A.O."/>
            <person name="Speth D.R."/>
            <person name="Yu H."/>
            <person name="Morgan-Lang C."/>
            <person name="Hatzenpichler R."/>
            <person name="Goudeau D."/>
            <person name="Malmstrom R."/>
            <person name="Brazelton W.J."/>
            <person name="Woyke T."/>
            <person name="Hallam S.J."/>
            <person name="Tyson G.W."/>
            <person name="Wegener G."/>
            <person name="Boetius A."/>
            <person name="Orphan V."/>
        </authorList>
    </citation>
    <scope>NUCLEOTIDE SEQUENCE</scope>
</reference>
<dbReference type="EMBL" id="MT631710">
    <property type="protein sequence ID" value="QNO58007.1"/>
    <property type="molecule type" value="Genomic_DNA"/>
</dbReference>
<dbReference type="Gene3D" id="3.30.2170.10">
    <property type="entry name" value="archaeoglobus fulgidus dsm 4304 superfamily"/>
    <property type="match status" value="1"/>
</dbReference>
<evidence type="ECO:0000313" key="8">
    <source>
        <dbReference type="EMBL" id="QNO58007.1"/>
    </source>
</evidence>
<evidence type="ECO:0000256" key="4">
    <source>
        <dbReference type="ARBA" id="ARBA00022722"/>
    </source>
</evidence>
<dbReference type="GO" id="GO:0005737">
    <property type="term" value="C:cytoplasm"/>
    <property type="evidence" value="ECO:0007669"/>
    <property type="project" value="UniProtKB-SubCell"/>
</dbReference>
<keyword evidence="3 7" id="KW-0963">Cytoplasm</keyword>
<keyword evidence="7" id="KW-0227">DNA damage</keyword>
<proteinExistence type="inferred from homology"/>
<dbReference type="HAMAP" id="MF_00801">
    <property type="entry name" value="Endonuclease_5"/>
    <property type="match status" value="1"/>
</dbReference>
<evidence type="ECO:0000256" key="7">
    <source>
        <dbReference type="HAMAP-Rule" id="MF_00801"/>
    </source>
</evidence>
<evidence type="ECO:0000256" key="3">
    <source>
        <dbReference type="ARBA" id="ARBA00022490"/>
    </source>
</evidence>
<evidence type="ECO:0000256" key="5">
    <source>
        <dbReference type="ARBA" id="ARBA00022759"/>
    </source>
</evidence>
<organism evidence="8">
    <name type="scientific">Candidatus Methanophaga sp. ANME-1 ERB7</name>
    <dbReference type="NCBI Taxonomy" id="2759913"/>
    <lineage>
        <taxon>Archaea</taxon>
        <taxon>Methanobacteriati</taxon>
        <taxon>Methanobacteriota</taxon>
        <taxon>Stenosarchaea group</taxon>
        <taxon>Methanomicrobia</taxon>
        <taxon>Candidatus Methanophagales</taxon>
        <taxon>Candidatus Methanophagaceae</taxon>
        <taxon>Candidatus Methanophaga</taxon>
    </lineage>
</organism>
<keyword evidence="5 7" id="KW-0255">Endonuclease</keyword>